<feature type="binding site" evidence="20">
    <location>
        <position position="28"/>
    </location>
    <ligand>
        <name>Mg(2+)</name>
        <dbReference type="ChEBI" id="CHEBI:18420"/>
        <label>1</label>
    </ligand>
</feature>
<evidence type="ECO:0000256" key="19">
    <source>
        <dbReference type="ARBA" id="ARBA00049295"/>
    </source>
</evidence>
<evidence type="ECO:0000256" key="4">
    <source>
        <dbReference type="ARBA" id="ARBA00004853"/>
    </source>
</evidence>
<dbReference type="EMBL" id="SULG01000036">
    <property type="protein sequence ID" value="TLD41790.1"/>
    <property type="molecule type" value="Genomic_DNA"/>
</dbReference>
<accession>A0A533QMI7</accession>
<dbReference type="InterPro" id="IPR017945">
    <property type="entry name" value="DHBP_synth_RibB-like_a/b_dom"/>
</dbReference>
<evidence type="ECO:0000256" key="2">
    <source>
        <dbReference type="ARBA" id="ARBA00001936"/>
    </source>
</evidence>
<dbReference type="InterPro" id="IPR016299">
    <property type="entry name" value="Riboflavin_synth_RibBA"/>
</dbReference>
<keyword evidence="14 20" id="KW-0342">GTP-binding</keyword>
<feature type="active site" description="Proton acceptor; for GTP cyclohydrolase activity" evidence="20">
    <location>
        <position position="338"/>
    </location>
</feature>
<dbReference type="NCBIfam" id="NF001591">
    <property type="entry name" value="PRK00393.1"/>
    <property type="match status" value="1"/>
</dbReference>
<keyword evidence="12 20" id="KW-0862">Zinc</keyword>
<keyword evidence="16 20" id="KW-0456">Lyase</keyword>
<comment type="function">
    <text evidence="3 20">Catalyzes the conversion of D-ribulose 5-phosphate to formate and 3,4-dihydroxy-2-butanone 4-phosphate.</text>
</comment>
<evidence type="ECO:0000256" key="13">
    <source>
        <dbReference type="ARBA" id="ARBA00022842"/>
    </source>
</evidence>
<feature type="site" description="Essential for DHBP synthase activity" evidence="20">
    <location>
        <position position="126"/>
    </location>
</feature>
<evidence type="ECO:0000256" key="3">
    <source>
        <dbReference type="ARBA" id="ARBA00002284"/>
    </source>
</evidence>
<evidence type="ECO:0000256" key="16">
    <source>
        <dbReference type="ARBA" id="ARBA00023239"/>
    </source>
</evidence>
<evidence type="ECO:0000256" key="14">
    <source>
        <dbReference type="ARBA" id="ARBA00023134"/>
    </source>
</evidence>
<feature type="region of interest" description="GTP cyclohydrolase II" evidence="20">
    <location>
        <begin position="202"/>
        <end position="409"/>
    </location>
</feature>
<dbReference type="UniPathway" id="UPA00275">
    <property type="reaction ID" value="UER00399"/>
</dbReference>
<keyword evidence="15 20" id="KW-0464">Manganese</keyword>
<feature type="binding site" evidence="20">
    <location>
        <position position="28"/>
    </location>
    <ligand>
        <name>Mg(2+)</name>
        <dbReference type="ChEBI" id="CHEBI:18420"/>
        <label>2</label>
    </ligand>
</feature>
<dbReference type="FunFam" id="3.40.50.10990:FF:000001">
    <property type="entry name" value="Riboflavin biosynthesis protein RibBA"/>
    <property type="match status" value="1"/>
</dbReference>
<dbReference type="InterPro" id="IPR036144">
    <property type="entry name" value="RibA-like_sf"/>
</dbReference>
<feature type="binding site" evidence="20">
    <location>
        <begin position="140"/>
        <end position="144"/>
    </location>
    <ligand>
        <name>D-ribulose 5-phosphate</name>
        <dbReference type="ChEBI" id="CHEBI:58121"/>
    </ligand>
</feature>
<dbReference type="FunFam" id="3.90.870.10:FF:000001">
    <property type="entry name" value="Riboflavin biosynthesis protein RibBA"/>
    <property type="match status" value="1"/>
</dbReference>
<feature type="binding site" evidence="20">
    <location>
        <position position="279"/>
    </location>
    <ligand>
        <name>Zn(2+)</name>
        <dbReference type="ChEBI" id="CHEBI:29105"/>
        <note>catalytic</note>
    </ligand>
</feature>
<feature type="binding site" evidence="20">
    <location>
        <position position="282"/>
    </location>
    <ligand>
        <name>GTP</name>
        <dbReference type="ChEBI" id="CHEBI:37565"/>
    </ligand>
</feature>
<feature type="binding site" evidence="20">
    <location>
        <position position="361"/>
    </location>
    <ligand>
        <name>GTP</name>
        <dbReference type="ChEBI" id="CHEBI:37565"/>
    </ligand>
</feature>
<feature type="domain" description="GTP cyclohydrolase II" evidence="21">
    <location>
        <begin position="209"/>
        <end position="381"/>
    </location>
</feature>
<dbReference type="EC" id="3.5.4.25" evidence="20"/>
<evidence type="ECO:0000256" key="10">
    <source>
        <dbReference type="ARBA" id="ARBA00022741"/>
    </source>
</evidence>
<dbReference type="GO" id="GO:0009231">
    <property type="term" value="P:riboflavin biosynthetic process"/>
    <property type="evidence" value="ECO:0007669"/>
    <property type="project" value="UniProtKB-UniRule"/>
</dbReference>
<comment type="function">
    <text evidence="18 20">Catalyzes the conversion of GTP to 2,5-diamino-6-ribosylamino-4(3H)-pyrimidinone 5'-phosphate (DARP), formate and pyrophosphate.</text>
</comment>
<dbReference type="InterPro" id="IPR000926">
    <property type="entry name" value="RibA"/>
</dbReference>
<comment type="cofactor">
    <cofactor evidence="20">
        <name>Zn(2+)</name>
        <dbReference type="ChEBI" id="CHEBI:29105"/>
    </cofactor>
    <text evidence="20">Binds 1 zinc ion per subunit.</text>
</comment>
<name>A0A533QMI7_9BACT</name>
<comment type="cofactor">
    <cofactor evidence="2">
        <name>Mn(2+)</name>
        <dbReference type="ChEBI" id="CHEBI:29035"/>
    </cofactor>
</comment>
<feature type="binding site" evidence="20">
    <location>
        <position position="143"/>
    </location>
    <ligand>
        <name>Mg(2+)</name>
        <dbReference type="ChEBI" id="CHEBI:18420"/>
        <label>2</label>
    </ligand>
</feature>
<evidence type="ECO:0000313" key="22">
    <source>
        <dbReference type="EMBL" id="TLD41790.1"/>
    </source>
</evidence>
<feature type="region of interest" description="DHBP synthase" evidence="20">
    <location>
        <begin position="1"/>
        <end position="201"/>
    </location>
</feature>
<evidence type="ECO:0000259" key="21">
    <source>
        <dbReference type="Pfam" id="PF00925"/>
    </source>
</evidence>
<dbReference type="Gene3D" id="3.40.50.10990">
    <property type="entry name" value="GTP cyclohydrolase II"/>
    <property type="match status" value="1"/>
</dbReference>
<feature type="binding site" evidence="20">
    <location>
        <position position="366"/>
    </location>
    <ligand>
        <name>GTP</name>
        <dbReference type="ChEBI" id="CHEBI:37565"/>
    </ligand>
</feature>
<dbReference type="CDD" id="cd00641">
    <property type="entry name" value="GTP_cyclohydro2"/>
    <property type="match status" value="1"/>
</dbReference>
<dbReference type="PANTHER" id="PTHR21327:SF18">
    <property type="entry name" value="3,4-DIHYDROXY-2-BUTANONE 4-PHOSPHATE SYNTHASE"/>
    <property type="match status" value="1"/>
</dbReference>
<evidence type="ECO:0000256" key="7">
    <source>
        <dbReference type="ARBA" id="ARBA00008976"/>
    </source>
</evidence>
<evidence type="ECO:0000256" key="8">
    <source>
        <dbReference type="ARBA" id="ARBA00022619"/>
    </source>
</evidence>
<keyword evidence="10 20" id="KW-0547">Nucleotide-binding</keyword>
<comment type="cofactor">
    <cofactor evidence="20">
        <name>Mg(2+)</name>
        <dbReference type="ChEBI" id="CHEBI:18420"/>
    </cofactor>
    <cofactor evidence="20">
        <name>Mn(2+)</name>
        <dbReference type="ChEBI" id="CHEBI:29035"/>
    </cofactor>
    <text evidence="20">Binds 2 divalent metal cations per subunit. Magnesium or manganese.</text>
</comment>
<dbReference type="GO" id="GO:0005525">
    <property type="term" value="F:GTP binding"/>
    <property type="evidence" value="ECO:0007669"/>
    <property type="project" value="UniProtKB-KW"/>
</dbReference>
<feature type="binding site" evidence="20">
    <location>
        <position position="277"/>
    </location>
    <ligand>
        <name>Zn(2+)</name>
        <dbReference type="ChEBI" id="CHEBI:29105"/>
        <note>catalytic</note>
    </ligand>
</feature>
<dbReference type="PIRSF" id="PIRSF001259">
    <property type="entry name" value="RibA"/>
    <property type="match status" value="1"/>
</dbReference>
<comment type="similarity">
    <text evidence="6 20">In the N-terminal section; belongs to the DHBP synthase family.</text>
</comment>
<keyword evidence="13 20" id="KW-0460">Magnesium</keyword>
<keyword evidence="11 20" id="KW-0378">Hydrolase</keyword>
<protein>
    <recommendedName>
        <fullName evidence="20">Riboflavin biosynthesis protein RibBA</fullName>
    </recommendedName>
    <domain>
        <recommendedName>
            <fullName evidence="20">3,4-dihydroxy-2-butanone 4-phosphate synthase</fullName>
            <shortName evidence="20">DHBP synthase</shortName>
            <ecNumber evidence="20">4.1.99.12</ecNumber>
        </recommendedName>
    </domain>
    <domain>
        <recommendedName>
            <fullName evidence="20">GTP cyclohydrolase-2</fullName>
            <ecNumber evidence="20">3.5.4.25</ecNumber>
        </recommendedName>
        <alternativeName>
            <fullName evidence="20">GTP cyclohydrolase II</fullName>
        </alternativeName>
    </domain>
</protein>
<gene>
    <name evidence="20" type="primary">ribBA</name>
    <name evidence="22" type="ORF">JETT_1945</name>
</gene>
<evidence type="ECO:0000256" key="20">
    <source>
        <dbReference type="HAMAP-Rule" id="MF_01283"/>
    </source>
</evidence>
<evidence type="ECO:0000256" key="5">
    <source>
        <dbReference type="ARBA" id="ARBA00004904"/>
    </source>
</evidence>
<dbReference type="GO" id="GO:0030145">
    <property type="term" value="F:manganese ion binding"/>
    <property type="evidence" value="ECO:0007669"/>
    <property type="project" value="UniProtKB-UniRule"/>
</dbReference>
<evidence type="ECO:0000256" key="17">
    <source>
        <dbReference type="ARBA" id="ARBA00023268"/>
    </source>
</evidence>
<feature type="binding site" evidence="20">
    <location>
        <position position="266"/>
    </location>
    <ligand>
        <name>Zn(2+)</name>
        <dbReference type="ChEBI" id="CHEBI:29105"/>
        <note>catalytic</note>
    </ligand>
</feature>
<dbReference type="GO" id="GO:0008270">
    <property type="term" value="F:zinc ion binding"/>
    <property type="evidence" value="ECO:0007669"/>
    <property type="project" value="UniProtKB-UniRule"/>
</dbReference>
<dbReference type="GO" id="GO:0003935">
    <property type="term" value="F:GTP cyclohydrolase II activity"/>
    <property type="evidence" value="ECO:0007669"/>
    <property type="project" value="UniProtKB-UniRule"/>
</dbReference>
<feature type="active site" description="Nucleophile; for GTP cyclohydrolase activity" evidence="20">
    <location>
        <position position="340"/>
    </location>
</feature>
<dbReference type="HAMAP" id="MF_00180">
    <property type="entry name" value="RibB"/>
    <property type="match status" value="1"/>
</dbReference>
<dbReference type="AlphaFoldDB" id="A0A533QMI7"/>
<feature type="binding site" evidence="20">
    <location>
        <position position="164"/>
    </location>
    <ligand>
        <name>D-ribulose 5-phosphate</name>
        <dbReference type="ChEBI" id="CHEBI:58121"/>
    </ligand>
</feature>
<dbReference type="GO" id="GO:0005829">
    <property type="term" value="C:cytosol"/>
    <property type="evidence" value="ECO:0007669"/>
    <property type="project" value="TreeGrafter"/>
</dbReference>
<keyword evidence="8 20" id="KW-0686">Riboflavin biosynthesis</keyword>
<feature type="site" description="Essential for DHBP synthase activity" evidence="20">
    <location>
        <position position="164"/>
    </location>
</feature>
<feature type="binding site" evidence="20">
    <location>
        <position position="32"/>
    </location>
    <ligand>
        <name>D-ribulose 5-phosphate</name>
        <dbReference type="ChEBI" id="CHEBI:58121"/>
    </ligand>
</feature>
<evidence type="ECO:0000256" key="12">
    <source>
        <dbReference type="ARBA" id="ARBA00022833"/>
    </source>
</evidence>
<dbReference type="InterPro" id="IPR032677">
    <property type="entry name" value="GTP_cyclohydro_II"/>
</dbReference>
<dbReference type="Pfam" id="PF00925">
    <property type="entry name" value="GTP_cyclohydro2"/>
    <property type="match status" value="1"/>
</dbReference>
<comment type="similarity">
    <text evidence="7 20">In the C-terminal section; belongs to the GTP cyclohydrolase II family.</text>
</comment>
<evidence type="ECO:0000256" key="11">
    <source>
        <dbReference type="ARBA" id="ARBA00022801"/>
    </source>
</evidence>
<dbReference type="Gene3D" id="3.90.870.10">
    <property type="entry name" value="DHBP synthase"/>
    <property type="match status" value="1"/>
</dbReference>
<feature type="binding site" evidence="20">
    <location>
        <position position="326"/>
    </location>
    <ligand>
        <name>GTP</name>
        <dbReference type="ChEBI" id="CHEBI:37565"/>
    </ligand>
</feature>
<comment type="catalytic activity">
    <reaction evidence="1 20">
        <text>D-ribulose 5-phosphate = (2S)-2-hydroxy-3-oxobutyl phosphate + formate + H(+)</text>
        <dbReference type="Rhea" id="RHEA:18457"/>
        <dbReference type="ChEBI" id="CHEBI:15378"/>
        <dbReference type="ChEBI" id="CHEBI:15740"/>
        <dbReference type="ChEBI" id="CHEBI:58121"/>
        <dbReference type="ChEBI" id="CHEBI:58830"/>
        <dbReference type="EC" id="4.1.99.12"/>
    </reaction>
</comment>
<keyword evidence="9 20" id="KW-0479">Metal-binding</keyword>
<sequence length="409" mass="45893">MRFNTIQEAVEDLKQGKMVILIDDENRENEGDIIIAAEKITPEVVNFMLMHARGIVCIAIDAERAEKLNLYPMVSNNTSNFQTPFTVSVDARENITTGVSSKDRATTVLTILDDKTTPEDLVRPGHMFPLKAQKGGVLVRTGHTEGAVDLTRIAGLKQAAVICEIMTEDGNMAKLPELRKFAEKYHLKICTIADIIKYRHEQERLIEKRVTVKLPTIYGNFTLHLYRSFVDEYLHLALCLGVGKESGTSPSPLHTEPVLVRVHDECLTGDIFGSLRCDCGEQLHNTLRMIQENGKGVLLYMRQEGRGIGLENKLHSYLLQENGLDTVEANEKLGFPADKRDYGIGAQILRDLGITKMKLLTNNPKKFAALAGYGLEIVERISIATEPKEENKHYLRTKKEKLGHMIEIV</sequence>
<evidence type="ECO:0000256" key="18">
    <source>
        <dbReference type="ARBA" id="ARBA00043932"/>
    </source>
</evidence>
<dbReference type="InterPro" id="IPR000422">
    <property type="entry name" value="DHBP_synthase_RibB"/>
</dbReference>
<evidence type="ECO:0000256" key="15">
    <source>
        <dbReference type="ARBA" id="ARBA00023211"/>
    </source>
</evidence>
<keyword evidence="17 20" id="KW-0511">Multifunctional enzyme</keyword>
<comment type="pathway">
    <text evidence="5 20">Cofactor biosynthesis; riboflavin biosynthesis; 2-hydroxy-3-oxobutyl phosphate from D-ribulose 5-phosphate: step 1/1.</text>
</comment>
<comment type="caution">
    <text evidence="22">The sequence shown here is derived from an EMBL/GenBank/DDBJ whole genome shotgun (WGS) entry which is preliminary data.</text>
</comment>
<dbReference type="NCBIfam" id="NF006803">
    <property type="entry name" value="PRK09311.1"/>
    <property type="match status" value="1"/>
</dbReference>
<evidence type="ECO:0000313" key="23">
    <source>
        <dbReference type="Proteomes" id="UP000319783"/>
    </source>
</evidence>
<comment type="catalytic activity">
    <reaction evidence="19 20">
        <text>GTP + 4 H2O = 2,5-diamino-6-hydroxy-4-(5-phosphoribosylamino)-pyrimidine + formate + 2 phosphate + 3 H(+)</text>
        <dbReference type="Rhea" id="RHEA:23704"/>
        <dbReference type="ChEBI" id="CHEBI:15377"/>
        <dbReference type="ChEBI" id="CHEBI:15378"/>
        <dbReference type="ChEBI" id="CHEBI:15740"/>
        <dbReference type="ChEBI" id="CHEBI:37565"/>
        <dbReference type="ChEBI" id="CHEBI:43474"/>
        <dbReference type="ChEBI" id="CHEBI:58614"/>
        <dbReference type="EC" id="3.5.4.25"/>
    </reaction>
</comment>
<dbReference type="Pfam" id="PF00926">
    <property type="entry name" value="DHBP_synthase"/>
    <property type="match status" value="1"/>
</dbReference>
<dbReference type="PANTHER" id="PTHR21327">
    <property type="entry name" value="GTP CYCLOHYDROLASE II-RELATED"/>
    <property type="match status" value="1"/>
</dbReference>
<dbReference type="GO" id="GO:0000287">
    <property type="term" value="F:magnesium ion binding"/>
    <property type="evidence" value="ECO:0007669"/>
    <property type="project" value="UniProtKB-UniRule"/>
</dbReference>
<dbReference type="GO" id="GO:0008686">
    <property type="term" value="F:3,4-dihydroxy-2-butanone-4-phosphate synthase activity"/>
    <property type="evidence" value="ECO:0007669"/>
    <property type="project" value="UniProtKB-UniRule"/>
</dbReference>
<organism evidence="22 23">
    <name type="scientific">Candidatus Jettenia ecosi</name>
    <dbReference type="NCBI Taxonomy" id="2494326"/>
    <lineage>
        <taxon>Bacteria</taxon>
        <taxon>Pseudomonadati</taxon>
        <taxon>Planctomycetota</taxon>
        <taxon>Candidatus Brocadiia</taxon>
        <taxon>Candidatus Brocadiales</taxon>
        <taxon>Candidatus Brocadiaceae</taxon>
        <taxon>Candidatus Jettenia</taxon>
    </lineage>
</organism>
<comment type="pathway">
    <text evidence="4 20">Cofactor biosynthesis; riboflavin biosynthesis; 5-amino-6-(D-ribitylamino)uracil from GTP: step 1/4.</text>
</comment>
<dbReference type="SUPFAM" id="SSF55821">
    <property type="entry name" value="YrdC/RibB"/>
    <property type="match status" value="1"/>
</dbReference>
<reference evidence="22 23" key="1">
    <citation type="submission" date="2019-04" db="EMBL/GenBank/DDBJ databases">
        <title>Genome of a novel bacterium Candidatus Jettenia ecosi reconstructed from metagenome of an anammox bioreactor.</title>
        <authorList>
            <person name="Mardanov A.V."/>
            <person name="Beletsky A.V."/>
            <person name="Ravin N.V."/>
            <person name="Botchkova E.A."/>
            <person name="Litti Y.V."/>
            <person name="Nozhevnikova A.N."/>
        </authorList>
    </citation>
    <scope>NUCLEOTIDE SEQUENCE [LARGE SCALE GENOMIC DNA]</scope>
    <source>
        <strain evidence="22">J2</strain>
    </source>
</reference>
<feature type="binding site" evidence="20">
    <location>
        <begin position="27"/>
        <end position="28"/>
    </location>
    <ligand>
        <name>D-ribulose 5-phosphate</name>
        <dbReference type="ChEBI" id="CHEBI:58121"/>
    </ligand>
</feature>
<feature type="binding site" evidence="20">
    <location>
        <begin position="304"/>
        <end position="306"/>
    </location>
    <ligand>
        <name>GTP</name>
        <dbReference type="ChEBI" id="CHEBI:37565"/>
    </ligand>
</feature>
<dbReference type="HAMAP" id="MF_00179">
    <property type="entry name" value="RibA"/>
    <property type="match status" value="1"/>
</dbReference>
<dbReference type="HAMAP" id="MF_01283">
    <property type="entry name" value="RibBA"/>
    <property type="match status" value="1"/>
</dbReference>
<evidence type="ECO:0000256" key="1">
    <source>
        <dbReference type="ARBA" id="ARBA00000141"/>
    </source>
</evidence>
<evidence type="ECO:0000256" key="9">
    <source>
        <dbReference type="ARBA" id="ARBA00022723"/>
    </source>
</evidence>
<dbReference type="NCBIfam" id="TIGR00506">
    <property type="entry name" value="ribB"/>
    <property type="match status" value="1"/>
</dbReference>
<evidence type="ECO:0000256" key="6">
    <source>
        <dbReference type="ARBA" id="ARBA00005520"/>
    </source>
</evidence>
<feature type="binding site" evidence="20">
    <location>
        <begin position="261"/>
        <end position="265"/>
    </location>
    <ligand>
        <name>GTP</name>
        <dbReference type="ChEBI" id="CHEBI:37565"/>
    </ligand>
</feature>
<proteinExistence type="inferred from homology"/>
<dbReference type="SUPFAM" id="SSF142695">
    <property type="entry name" value="RibA-like"/>
    <property type="match status" value="1"/>
</dbReference>
<dbReference type="NCBIfam" id="TIGR00505">
    <property type="entry name" value="ribA"/>
    <property type="match status" value="1"/>
</dbReference>
<dbReference type="EC" id="4.1.99.12" evidence="20"/>
<dbReference type="Proteomes" id="UP000319783">
    <property type="component" value="Unassembled WGS sequence"/>
</dbReference>